<proteinExistence type="predicted"/>
<dbReference type="AlphaFoldDB" id="A0A8H2PX74"/>
<evidence type="ECO:0000313" key="1">
    <source>
        <dbReference type="EMBL" id="TQO18518.1"/>
    </source>
</evidence>
<name>A0A8H2PX74_9MICO</name>
<comment type="caution">
    <text evidence="1">The sequence shown here is derived from an EMBL/GenBank/DDBJ whole genome shotgun (WGS) entry which is preliminary data.</text>
</comment>
<sequence>MTSERQAPANNPLIRISKSRSELVWPDGSRRTFRTPAIEQAQKTLNLVMSVPKLGPRASPEQIQNRADDIFEARTQLGHAVRSFVSSNQGDLHSFSYQSL</sequence>
<gene>
    <name evidence="1" type="ORF">FB472_0035</name>
</gene>
<keyword evidence="2" id="KW-1185">Reference proteome</keyword>
<dbReference type="Proteomes" id="UP000316560">
    <property type="component" value="Unassembled WGS sequence"/>
</dbReference>
<protein>
    <submittedName>
        <fullName evidence="1">Uncharacterized protein</fullName>
    </submittedName>
</protein>
<evidence type="ECO:0000313" key="2">
    <source>
        <dbReference type="Proteomes" id="UP000316560"/>
    </source>
</evidence>
<organism evidence="1 2">
    <name type="scientific">Rhodoglobus vestalii</name>
    <dbReference type="NCBI Taxonomy" id="193384"/>
    <lineage>
        <taxon>Bacteria</taxon>
        <taxon>Bacillati</taxon>
        <taxon>Actinomycetota</taxon>
        <taxon>Actinomycetes</taxon>
        <taxon>Micrococcales</taxon>
        <taxon>Microbacteriaceae</taxon>
        <taxon>Rhodoglobus</taxon>
    </lineage>
</organism>
<dbReference type="EMBL" id="VFRA01000001">
    <property type="protein sequence ID" value="TQO18518.1"/>
    <property type="molecule type" value="Genomic_DNA"/>
</dbReference>
<reference evidence="1 2" key="1">
    <citation type="submission" date="2019-06" db="EMBL/GenBank/DDBJ databases">
        <title>Sequencing the genomes of 1000 actinobacteria strains.</title>
        <authorList>
            <person name="Klenk H.-P."/>
        </authorList>
    </citation>
    <scope>NUCLEOTIDE SEQUENCE [LARGE SCALE GENOMIC DNA]</scope>
    <source>
        <strain evidence="1 2">DSM 21947</strain>
    </source>
</reference>
<accession>A0A8H2PX74</accession>